<dbReference type="PANTHER" id="PTHR43124:SF3">
    <property type="entry name" value="CHLORAMPHENICOL EFFLUX PUMP RV0191"/>
    <property type="match status" value="1"/>
</dbReference>
<evidence type="ECO:0000313" key="11">
    <source>
        <dbReference type="Proteomes" id="UP000035346"/>
    </source>
</evidence>
<protein>
    <submittedName>
        <fullName evidence="9">MFS transporter</fullName>
    </submittedName>
    <submittedName>
        <fullName evidence="10">Permeases of the major facilitator superfamily</fullName>
    </submittedName>
</protein>
<keyword evidence="4 7" id="KW-0812">Transmembrane</keyword>
<feature type="transmembrane region" description="Helical" evidence="7">
    <location>
        <begin position="268"/>
        <end position="285"/>
    </location>
</feature>
<dbReference type="RefSeq" id="WP_001086195.1">
    <property type="nucleotide sequence ID" value="NZ_CAACXY010000016.1"/>
</dbReference>
<dbReference type="Pfam" id="PF07690">
    <property type="entry name" value="MFS_1"/>
    <property type="match status" value="1"/>
</dbReference>
<evidence type="ECO:0000256" key="3">
    <source>
        <dbReference type="ARBA" id="ARBA00022475"/>
    </source>
</evidence>
<evidence type="ECO:0000256" key="1">
    <source>
        <dbReference type="ARBA" id="ARBA00004651"/>
    </source>
</evidence>
<dbReference type="Proteomes" id="UP000254076">
    <property type="component" value="Unassembled WGS sequence"/>
</dbReference>
<keyword evidence="2" id="KW-0813">Transport</keyword>
<feature type="domain" description="Major facilitator superfamily (MFS) profile" evidence="8">
    <location>
        <begin position="6"/>
        <end position="383"/>
    </location>
</feature>
<dbReference type="GO" id="GO:0005886">
    <property type="term" value="C:plasma membrane"/>
    <property type="evidence" value="ECO:0007669"/>
    <property type="project" value="UniProtKB-SubCell"/>
</dbReference>
<dbReference type="SUPFAM" id="SSF103473">
    <property type="entry name" value="MFS general substrate transporter"/>
    <property type="match status" value="1"/>
</dbReference>
<feature type="transmembrane region" description="Helical" evidence="7">
    <location>
        <begin position="325"/>
        <end position="345"/>
    </location>
</feature>
<dbReference type="PANTHER" id="PTHR43124">
    <property type="entry name" value="PURINE EFFLUX PUMP PBUE"/>
    <property type="match status" value="1"/>
</dbReference>
<feature type="transmembrane region" description="Helical" evidence="7">
    <location>
        <begin position="164"/>
        <end position="183"/>
    </location>
</feature>
<reference evidence="10 12" key="2">
    <citation type="submission" date="2018-06" db="EMBL/GenBank/DDBJ databases">
        <authorList>
            <consortium name="Pathogen Informatics"/>
            <person name="Doyle S."/>
        </authorList>
    </citation>
    <scope>NUCLEOTIDE SEQUENCE [LARGE SCALE GENOMIC DNA]</scope>
    <source>
        <strain evidence="10 12">NCTC8185</strain>
    </source>
</reference>
<gene>
    <name evidence="10" type="ORF">NCTC8185_02138</name>
    <name evidence="9" type="ORF">WA04_05190</name>
</gene>
<organism evidence="10 12">
    <name type="scientific">Streptococcus agalactiae</name>
    <dbReference type="NCBI Taxonomy" id="1311"/>
    <lineage>
        <taxon>Bacteria</taxon>
        <taxon>Bacillati</taxon>
        <taxon>Bacillota</taxon>
        <taxon>Bacilli</taxon>
        <taxon>Lactobacillales</taxon>
        <taxon>Streptococcaceae</taxon>
        <taxon>Streptococcus</taxon>
    </lineage>
</organism>
<dbReference type="Gene3D" id="1.20.1250.20">
    <property type="entry name" value="MFS general substrate transporter like domains"/>
    <property type="match status" value="2"/>
</dbReference>
<accession>A0A076YUM6</accession>
<dbReference type="GO" id="GO:0022857">
    <property type="term" value="F:transmembrane transporter activity"/>
    <property type="evidence" value="ECO:0007669"/>
    <property type="project" value="InterPro"/>
</dbReference>
<dbReference type="InterPro" id="IPR036259">
    <property type="entry name" value="MFS_trans_sf"/>
</dbReference>
<sequence length="383" mass="41826">MNSKLSLKLTILSISIFLMSHLAIAPAIPKLYAFYHTQNPHIGLASVESLVTIPAMMITIFVILSNFVVTKLGKKNTVLLGLCLILMSGFISFFTSNFSLAMASRLLLGIGIGLYNSLSISIITDLYEADERASMIGLRTASLNIGKALTTFIVGLVLAIGVNYIYLVYLLVIPVFFFFWKNVPEVENQTHTLKASTTFDTKAALLMLITFLVGIAYIGATVKIPTLLVTKYHYATSFSSNMLTLLAFSGILVGSLFGKLVKVFQEKTLLIMILAMGIGNVLFALANNQIIFIVASILIGASFVGTMSSVFFYISKNYAKEHNNFITSLALTAGNIGVILTPLILTKLPSQLHLEPFITPFLITSGLMVINVFVYLVLMSKNK</sequence>
<evidence type="ECO:0000256" key="5">
    <source>
        <dbReference type="ARBA" id="ARBA00022989"/>
    </source>
</evidence>
<dbReference type="InterPro" id="IPR050189">
    <property type="entry name" value="MFS_Efflux_Transporters"/>
</dbReference>
<evidence type="ECO:0000313" key="9">
    <source>
        <dbReference type="EMBL" id="KLL39193.1"/>
    </source>
</evidence>
<dbReference type="Proteomes" id="UP000035346">
    <property type="component" value="Unassembled WGS sequence"/>
</dbReference>
<feature type="transmembrane region" description="Helical" evidence="7">
    <location>
        <begin position="291"/>
        <end position="313"/>
    </location>
</feature>
<dbReference type="AlphaFoldDB" id="A0A076YUM6"/>
<keyword evidence="6 7" id="KW-0472">Membrane</keyword>
<dbReference type="InterPro" id="IPR011701">
    <property type="entry name" value="MFS"/>
</dbReference>
<keyword evidence="3" id="KW-1003">Cell membrane</keyword>
<feature type="transmembrane region" description="Helical" evidence="7">
    <location>
        <begin position="51"/>
        <end position="69"/>
    </location>
</feature>
<evidence type="ECO:0000256" key="6">
    <source>
        <dbReference type="ARBA" id="ARBA00023136"/>
    </source>
</evidence>
<comment type="caution">
    <text evidence="10">The sequence shown here is derived from an EMBL/GenBank/DDBJ whole genome shotgun (WGS) entry which is preliminary data.</text>
</comment>
<evidence type="ECO:0000259" key="8">
    <source>
        <dbReference type="PROSITE" id="PS50850"/>
    </source>
</evidence>
<feature type="transmembrane region" description="Helical" evidence="7">
    <location>
        <begin position="106"/>
        <end position="124"/>
    </location>
</feature>
<proteinExistence type="predicted"/>
<evidence type="ECO:0000256" key="2">
    <source>
        <dbReference type="ARBA" id="ARBA00022448"/>
    </source>
</evidence>
<evidence type="ECO:0000313" key="10">
    <source>
        <dbReference type="EMBL" id="SUN14838.1"/>
    </source>
</evidence>
<keyword evidence="5 7" id="KW-1133">Transmembrane helix</keyword>
<evidence type="ECO:0000313" key="12">
    <source>
        <dbReference type="Proteomes" id="UP000254076"/>
    </source>
</evidence>
<dbReference type="InterPro" id="IPR020846">
    <property type="entry name" value="MFS_dom"/>
</dbReference>
<feature type="transmembrane region" description="Helical" evidence="7">
    <location>
        <begin position="357"/>
        <end position="378"/>
    </location>
</feature>
<evidence type="ECO:0000256" key="4">
    <source>
        <dbReference type="ARBA" id="ARBA00022692"/>
    </source>
</evidence>
<reference evidence="9 11" key="1">
    <citation type="journal article" date="2015" name="PLoS ONE">
        <title>Genomic analysis reveals the molecular basis for capsule loss in the group B streptococcus population.</title>
        <authorList>
            <consortium name="DEVANI Consortium"/>
            <person name="Rosini R."/>
            <person name="Campisi E."/>
            <person name="De Chiara M."/>
            <person name="Tettelin H."/>
            <person name="Rinaudo D."/>
            <person name="Toniolo C."/>
            <person name="Metruccio M."/>
            <person name="Guidotti S."/>
            <person name="Sorensen U.B."/>
            <person name="Kilian M."/>
            <person name="Ramirez M."/>
            <person name="Janulczyk R."/>
            <person name="Donati C."/>
            <person name="Grandi G."/>
            <person name="Margarit I."/>
        </authorList>
    </citation>
    <scope>NUCLEOTIDE SEQUENCE [LARGE SCALE GENOMIC DNA]</scope>
    <source>
        <strain evidence="9 11">DK-B-USS-215</strain>
    </source>
</reference>
<feature type="transmembrane region" description="Helical" evidence="7">
    <location>
        <begin position="136"/>
        <end position="158"/>
    </location>
</feature>
<name>A0A076YUM6_STRAG</name>
<dbReference type="PROSITE" id="PS50850">
    <property type="entry name" value="MFS"/>
    <property type="match status" value="1"/>
</dbReference>
<evidence type="ECO:0000256" key="7">
    <source>
        <dbReference type="SAM" id="Phobius"/>
    </source>
</evidence>
<dbReference type="EMBL" id="LBKL01000062">
    <property type="protein sequence ID" value="KLL39193.1"/>
    <property type="molecule type" value="Genomic_DNA"/>
</dbReference>
<dbReference type="EMBL" id="UHEQ01000004">
    <property type="protein sequence ID" value="SUN14838.1"/>
    <property type="molecule type" value="Genomic_DNA"/>
</dbReference>
<feature type="transmembrane region" description="Helical" evidence="7">
    <location>
        <begin position="242"/>
        <end position="261"/>
    </location>
</feature>
<feature type="transmembrane region" description="Helical" evidence="7">
    <location>
        <begin position="203"/>
        <end position="222"/>
    </location>
</feature>
<comment type="subcellular location">
    <subcellularLocation>
        <location evidence="1">Cell membrane</location>
        <topology evidence="1">Multi-pass membrane protein</topology>
    </subcellularLocation>
</comment>
<feature type="transmembrane region" description="Helical" evidence="7">
    <location>
        <begin position="76"/>
        <end position="94"/>
    </location>
</feature>